<sequence>MTDVTSIGIESTNGVCAAAAECDRMGHVTGSVDNRDTCGTPSEQPDFRATVGADPADDAAGRTLPPRRKDSHDHSDAGSGDVRIGQSRNVRPDSPVSEWLRARPTLSTGTDHTVHTTSTISERTTCP</sequence>
<proteinExistence type="predicted"/>
<evidence type="ECO:0000256" key="1">
    <source>
        <dbReference type="SAM" id="MobiDB-lite"/>
    </source>
</evidence>
<accession>I0L295</accession>
<name>I0L295_9ACTN</name>
<evidence type="ECO:0000313" key="2">
    <source>
        <dbReference type="EMBL" id="CCH17942.1"/>
    </source>
</evidence>
<gene>
    <name evidence="2" type="ORF">MILUP08_42873</name>
</gene>
<organism evidence="2 3">
    <name type="scientific">Micromonospora lupini str. Lupac 08</name>
    <dbReference type="NCBI Taxonomy" id="1150864"/>
    <lineage>
        <taxon>Bacteria</taxon>
        <taxon>Bacillati</taxon>
        <taxon>Actinomycetota</taxon>
        <taxon>Actinomycetes</taxon>
        <taxon>Micromonosporales</taxon>
        <taxon>Micromonosporaceae</taxon>
        <taxon>Micromonospora</taxon>
    </lineage>
</organism>
<feature type="compositionally biased region" description="Basic and acidic residues" evidence="1">
    <location>
        <begin position="67"/>
        <end position="76"/>
    </location>
</feature>
<protein>
    <submittedName>
        <fullName evidence="2">Uncharacterized protein</fullName>
    </submittedName>
</protein>
<dbReference type="EMBL" id="CAIE01000022">
    <property type="protein sequence ID" value="CCH17942.1"/>
    <property type="molecule type" value="Genomic_DNA"/>
</dbReference>
<feature type="region of interest" description="Disordered" evidence="1">
    <location>
        <begin position="28"/>
        <end position="127"/>
    </location>
</feature>
<evidence type="ECO:0000313" key="3">
    <source>
        <dbReference type="Proteomes" id="UP000003448"/>
    </source>
</evidence>
<dbReference type="AlphaFoldDB" id="I0L295"/>
<dbReference type="Proteomes" id="UP000003448">
    <property type="component" value="Unassembled WGS sequence"/>
</dbReference>
<comment type="caution">
    <text evidence="2">The sequence shown here is derived from an EMBL/GenBank/DDBJ whole genome shotgun (WGS) entry which is preliminary data.</text>
</comment>
<dbReference type="STRING" id="1150864.MILUP08_42873"/>
<reference evidence="3" key="1">
    <citation type="journal article" date="2012" name="J. Bacteriol.">
        <title>Genome Sequence of Micromonospora lupini Lupac 08, Isolated from Root Nodules of Lupinus angustifolius.</title>
        <authorList>
            <person name="Alonso-Vega P."/>
            <person name="Normand P."/>
            <person name="Bacigalupe R."/>
            <person name="Pujic P."/>
            <person name="Lajus A."/>
            <person name="Vallenet D."/>
            <person name="Carro L."/>
            <person name="Coll P."/>
            <person name="Trujillo M.E."/>
        </authorList>
    </citation>
    <scope>NUCLEOTIDE SEQUENCE [LARGE SCALE GENOMIC DNA]</scope>
    <source>
        <strain evidence="3">Lupac 08</strain>
    </source>
</reference>
<keyword evidence="3" id="KW-1185">Reference proteome</keyword>
<feature type="compositionally biased region" description="Low complexity" evidence="1">
    <location>
        <begin position="105"/>
        <end position="119"/>
    </location>
</feature>